<dbReference type="AlphaFoldDB" id="A0A7W6JWB8"/>
<keyword evidence="2" id="KW-1185">Reference proteome</keyword>
<name>A0A7W6JWB8_9SPHN</name>
<organism evidence="1 2">
    <name type="scientific">Sphingomonas kyeonggiensis</name>
    <dbReference type="NCBI Taxonomy" id="1268553"/>
    <lineage>
        <taxon>Bacteria</taxon>
        <taxon>Pseudomonadati</taxon>
        <taxon>Pseudomonadota</taxon>
        <taxon>Alphaproteobacteria</taxon>
        <taxon>Sphingomonadales</taxon>
        <taxon>Sphingomonadaceae</taxon>
        <taxon>Sphingomonas</taxon>
    </lineage>
</organism>
<dbReference type="Proteomes" id="UP000557392">
    <property type="component" value="Unassembled WGS sequence"/>
</dbReference>
<evidence type="ECO:0000313" key="1">
    <source>
        <dbReference type="EMBL" id="MBB4100754.1"/>
    </source>
</evidence>
<reference evidence="1 2" key="1">
    <citation type="submission" date="2020-08" db="EMBL/GenBank/DDBJ databases">
        <title>Genomic Encyclopedia of Type Strains, Phase IV (KMG-IV): sequencing the most valuable type-strain genomes for metagenomic binning, comparative biology and taxonomic classification.</title>
        <authorList>
            <person name="Goeker M."/>
        </authorList>
    </citation>
    <scope>NUCLEOTIDE SEQUENCE [LARGE SCALE GENOMIC DNA]</scope>
    <source>
        <strain evidence="1 2">DSM 101806</strain>
    </source>
</reference>
<gene>
    <name evidence="1" type="ORF">GGR46_004326</name>
</gene>
<protein>
    <submittedName>
        <fullName evidence="1">Uncharacterized protein</fullName>
    </submittedName>
</protein>
<dbReference type="EMBL" id="JACIEH010000003">
    <property type="protein sequence ID" value="MBB4100754.1"/>
    <property type="molecule type" value="Genomic_DNA"/>
</dbReference>
<accession>A0A7W6JWB8</accession>
<comment type="caution">
    <text evidence="1">The sequence shown here is derived from an EMBL/GenBank/DDBJ whole genome shotgun (WGS) entry which is preliminary data.</text>
</comment>
<evidence type="ECO:0000313" key="2">
    <source>
        <dbReference type="Proteomes" id="UP000557392"/>
    </source>
</evidence>
<proteinExistence type="predicted"/>
<dbReference type="RefSeq" id="WP_184000030.1">
    <property type="nucleotide sequence ID" value="NZ_JACIEH010000003.1"/>
</dbReference>
<sequence>MSQPVRIAFGLALIVGWRGSRDQVRSVANALSAAPLRRVFLVALARARLDQDPDGAREVADHLPAGHVAQRWALGEDVGAIYADTLSELGSVAAVAEILPFVRRDG</sequence>